<organism evidence="2 3">
    <name type="scientific">Toxocara canis</name>
    <name type="common">Canine roundworm</name>
    <dbReference type="NCBI Taxonomy" id="6265"/>
    <lineage>
        <taxon>Eukaryota</taxon>
        <taxon>Metazoa</taxon>
        <taxon>Ecdysozoa</taxon>
        <taxon>Nematoda</taxon>
        <taxon>Chromadorea</taxon>
        <taxon>Rhabditida</taxon>
        <taxon>Spirurina</taxon>
        <taxon>Ascaridomorpha</taxon>
        <taxon>Ascaridoidea</taxon>
        <taxon>Toxocaridae</taxon>
        <taxon>Toxocara</taxon>
    </lineage>
</organism>
<dbReference type="EMBL" id="JPKZ01000255">
    <property type="protein sequence ID" value="KHN88286.1"/>
    <property type="molecule type" value="Genomic_DNA"/>
</dbReference>
<dbReference type="Proteomes" id="UP000031036">
    <property type="component" value="Unassembled WGS sequence"/>
</dbReference>
<feature type="transmembrane region" description="Helical" evidence="1">
    <location>
        <begin position="29"/>
        <end position="52"/>
    </location>
</feature>
<evidence type="ECO:0000313" key="3">
    <source>
        <dbReference type="Proteomes" id="UP000031036"/>
    </source>
</evidence>
<evidence type="ECO:0000313" key="2">
    <source>
        <dbReference type="EMBL" id="KHN88286.1"/>
    </source>
</evidence>
<dbReference type="OrthoDB" id="5873684at2759"/>
<sequence length="149" mass="16542">MQFPSKAFRYWPPLRTRSIFVSKTECTSYLAVIIIGVIGTVILVAVLTMCLCKNLSFCPMNASKSACPTMQATQRYRPVDTLPSKPIVYEAGAQQPNRALNAVAAMLLFAAARWCLPCRQHSLLALQSSLFPSFPIPKALNDYCMPHSR</sequence>
<dbReference type="AlphaFoldDB" id="A0A0B2VXP7"/>
<name>A0A0B2VXP7_TOXCA</name>
<gene>
    <name evidence="2" type="ORF">Tcan_13752</name>
</gene>
<keyword evidence="1" id="KW-0472">Membrane</keyword>
<keyword evidence="3" id="KW-1185">Reference proteome</keyword>
<keyword evidence="1" id="KW-1133">Transmembrane helix</keyword>
<evidence type="ECO:0000256" key="1">
    <source>
        <dbReference type="SAM" id="Phobius"/>
    </source>
</evidence>
<proteinExistence type="predicted"/>
<accession>A0A0B2VXP7</accession>
<reference evidence="2 3" key="1">
    <citation type="submission" date="2014-11" db="EMBL/GenBank/DDBJ databases">
        <title>Genetic blueprint of the zoonotic pathogen Toxocara canis.</title>
        <authorList>
            <person name="Zhu X.-Q."/>
            <person name="Korhonen P.K."/>
            <person name="Cai H."/>
            <person name="Young N.D."/>
            <person name="Nejsum P."/>
            <person name="von Samson-Himmelstjerna G."/>
            <person name="Boag P.R."/>
            <person name="Tan P."/>
            <person name="Li Q."/>
            <person name="Min J."/>
            <person name="Yang Y."/>
            <person name="Wang X."/>
            <person name="Fang X."/>
            <person name="Hall R.S."/>
            <person name="Hofmann A."/>
            <person name="Sternberg P.W."/>
            <person name="Jex A.R."/>
            <person name="Gasser R.B."/>
        </authorList>
    </citation>
    <scope>NUCLEOTIDE SEQUENCE [LARGE SCALE GENOMIC DNA]</scope>
    <source>
        <strain evidence="2">PN_DK_2014</strain>
    </source>
</reference>
<keyword evidence="1" id="KW-0812">Transmembrane</keyword>
<comment type="caution">
    <text evidence="2">The sequence shown here is derived from an EMBL/GenBank/DDBJ whole genome shotgun (WGS) entry which is preliminary data.</text>
</comment>
<protein>
    <submittedName>
        <fullName evidence="2">Uncharacterized protein</fullName>
    </submittedName>
</protein>